<reference evidence="3" key="1">
    <citation type="submission" date="2016-11" db="EMBL/GenBank/DDBJ databases">
        <authorList>
            <person name="Varghese N."/>
            <person name="Submissions S."/>
        </authorList>
    </citation>
    <scope>NUCLEOTIDE SEQUENCE [LARGE SCALE GENOMIC DNA]</scope>
    <source>
        <strain evidence="3">Sac-22</strain>
    </source>
</reference>
<dbReference type="STRING" id="551987.SAMN05192549_101405"/>
<feature type="transmembrane region" description="Helical" evidence="1">
    <location>
        <begin position="194"/>
        <end position="213"/>
    </location>
</feature>
<keyword evidence="3" id="KW-1185">Reference proteome</keyword>
<gene>
    <name evidence="2" type="ORF">SAMN05192549_101405</name>
</gene>
<evidence type="ECO:0000256" key="1">
    <source>
        <dbReference type="SAM" id="Phobius"/>
    </source>
</evidence>
<dbReference type="AlphaFoldDB" id="A0A1M7I6V1"/>
<evidence type="ECO:0000313" key="2">
    <source>
        <dbReference type="EMBL" id="SHM36273.1"/>
    </source>
</evidence>
<feature type="transmembrane region" description="Helical" evidence="1">
    <location>
        <begin position="219"/>
        <end position="237"/>
    </location>
</feature>
<feature type="transmembrane region" description="Helical" evidence="1">
    <location>
        <begin position="99"/>
        <end position="120"/>
    </location>
</feature>
<sequence>MTGRMSKKHWFSLIVLTVIFAHYCYFRIPFVANDYGRNMAEWPLLGDVLFSIPLLYYFLFRPPLKRFLMAWLGIVAAGLLVGRAVIPDESKHLWRGIESYWLLLVLAECALEIYLLVLVARRVKGLLQLSGNADEALATAVRGRFGHSGFAPFALFEMRIWYYALFMRNGEQLRFRGEQHFSYDKNDGNVSNQFAFIMVMLFEMPLSHFMLHLMSVRPWAAWLVDILSLWSMLYLVAEYRASQWRPISLDSDALLIRNGVFADDREVPYAMIESVVRCSNDIRRQRGILRFRQFGSLNVEIQLQQNSKLANGFGRVRPVSRIYLSLDKPDAFVDALRVRIPPVHPPVSA</sequence>
<feature type="transmembrane region" description="Helical" evidence="1">
    <location>
        <begin position="67"/>
        <end position="87"/>
    </location>
</feature>
<proteinExistence type="predicted"/>
<keyword evidence="1" id="KW-0812">Transmembrane</keyword>
<feature type="transmembrane region" description="Helical" evidence="1">
    <location>
        <begin position="42"/>
        <end position="60"/>
    </location>
</feature>
<protein>
    <submittedName>
        <fullName evidence="2">Uncharacterized protein</fullName>
    </submittedName>
</protein>
<name>A0A1M7I6V1_9BURK</name>
<organism evidence="2 3">
    <name type="scientific">Duganella sacchari</name>
    <dbReference type="NCBI Taxonomy" id="551987"/>
    <lineage>
        <taxon>Bacteria</taxon>
        <taxon>Pseudomonadati</taxon>
        <taxon>Pseudomonadota</taxon>
        <taxon>Betaproteobacteria</taxon>
        <taxon>Burkholderiales</taxon>
        <taxon>Oxalobacteraceae</taxon>
        <taxon>Telluria group</taxon>
        <taxon>Duganella</taxon>
    </lineage>
</organism>
<keyword evidence="1" id="KW-0472">Membrane</keyword>
<dbReference type="EMBL" id="FRCX01000001">
    <property type="protein sequence ID" value="SHM36273.1"/>
    <property type="molecule type" value="Genomic_DNA"/>
</dbReference>
<dbReference type="OrthoDB" id="5916863at2"/>
<dbReference type="Proteomes" id="UP000184339">
    <property type="component" value="Unassembled WGS sequence"/>
</dbReference>
<accession>A0A1M7I6V1</accession>
<evidence type="ECO:0000313" key="3">
    <source>
        <dbReference type="Proteomes" id="UP000184339"/>
    </source>
</evidence>
<keyword evidence="1" id="KW-1133">Transmembrane helix</keyword>